<accession>A0A241XSG2</accession>
<dbReference type="Proteomes" id="UP000194857">
    <property type="component" value="Unassembled WGS sequence"/>
</dbReference>
<proteinExistence type="predicted"/>
<dbReference type="EMBL" id="NFFZ01000004">
    <property type="protein sequence ID" value="OTI63429.1"/>
    <property type="molecule type" value="Genomic_DNA"/>
</dbReference>
<organism evidence="1 2">
    <name type="scientific">Pseudomonas aeruginosa</name>
    <dbReference type="NCBI Taxonomy" id="287"/>
    <lineage>
        <taxon>Bacteria</taxon>
        <taxon>Pseudomonadati</taxon>
        <taxon>Pseudomonadota</taxon>
        <taxon>Gammaproteobacteria</taxon>
        <taxon>Pseudomonadales</taxon>
        <taxon>Pseudomonadaceae</taxon>
        <taxon>Pseudomonas</taxon>
    </lineage>
</organism>
<comment type="caution">
    <text evidence="1">The sequence shown here is derived from an EMBL/GenBank/DDBJ whole genome shotgun (WGS) entry which is preliminary data.</text>
</comment>
<evidence type="ECO:0000313" key="2">
    <source>
        <dbReference type="Proteomes" id="UP000194857"/>
    </source>
</evidence>
<dbReference type="InterPro" id="IPR046250">
    <property type="entry name" value="DUF6283"/>
</dbReference>
<protein>
    <submittedName>
        <fullName evidence="1">Uncharacterized protein</fullName>
    </submittedName>
</protein>
<dbReference type="AlphaFoldDB" id="A0A241XSG2"/>
<sequence>MFACHQSKVGEEFACAGWLASVGHAHPRVRLALMQGRLPESALAPGKDWPELHSTFQEVIEKLRATAPESHS</sequence>
<reference evidence="1 2" key="1">
    <citation type="submission" date="2017-05" db="EMBL/GenBank/DDBJ databases">
        <authorList>
            <person name="Song R."/>
            <person name="Chenine A.L."/>
            <person name="Ruprecht R.M."/>
        </authorList>
    </citation>
    <scope>NUCLEOTIDE SEQUENCE [LARGE SCALE GENOMIC DNA]</scope>
    <source>
        <strain evidence="1 2">S567_C10_BS</strain>
    </source>
</reference>
<gene>
    <name evidence="1" type="ORF">CAZ10_10440</name>
</gene>
<name>A0A241XSG2_PSEAI</name>
<dbReference type="Pfam" id="PF19800">
    <property type="entry name" value="DUF6283"/>
    <property type="match status" value="1"/>
</dbReference>
<evidence type="ECO:0000313" key="1">
    <source>
        <dbReference type="EMBL" id="OTI63429.1"/>
    </source>
</evidence>